<keyword evidence="1" id="KW-0547">Nucleotide-binding</keyword>
<keyword evidence="3" id="KW-0067">ATP-binding</keyword>
<dbReference type="SMART" id="SM00797">
    <property type="entry name" value="AHS2"/>
    <property type="match status" value="1"/>
</dbReference>
<dbReference type="AlphaFoldDB" id="A0A545T6K4"/>
<reference evidence="5 6" key="1">
    <citation type="submission" date="2019-06" db="EMBL/GenBank/DDBJ databases">
        <title>Draft genome of Aliikangiella marina GYP-15.</title>
        <authorList>
            <person name="Wang G."/>
        </authorList>
    </citation>
    <scope>NUCLEOTIDE SEQUENCE [LARGE SCALE GENOMIC DNA]</scope>
    <source>
        <strain evidence="5 6">GYP-15</strain>
    </source>
</reference>
<dbReference type="RefSeq" id="WP_142942973.1">
    <property type="nucleotide sequence ID" value="NZ_VIKR01000004.1"/>
</dbReference>
<proteinExistence type="predicted"/>
<accession>A0A545T6K4</accession>
<dbReference type="GO" id="GO:0005524">
    <property type="term" value="F:ATP binding"/>
    <property type="evidence" value="ECO:0007669"/>
    <property type="project" value="UniProtKB-KW"/>
</dbReference>
<keyword evidence="2" id="KW-0378">Hydrolase</keyword>
<dbReference type="InterPro" id="IPR052708">
    <property type="entry name" value="PxpC"/>
</dbReference>
<dbReference type="Pfam" id="PF02626">
    <property type="entry name" value="CT_A_B"/>
    <property type="match status" value="1"/>
</dbReference>
<organism evidence="5 6">
    <name type="scientific">Aliikangiella marina</name>
    <dbReference type="NCBI Taxonomy" id="1712262"/>
    <lineage>
        <taxon>Bacteria</taxon>
        <taxon>Pseudomonadati</taxon>
        <taxon>Pseudomonadota</taxon>
        <taxon>Gammaproteobacteria</taxon>
        <taxon>Oceanospirillales</taxon>
        <taxon>Pleioneaceae</taxon>
        <taxon>Aliikangiella</taxon>
    </lineage>
</organism>
<dbReference type="EMBL" id="VIKR01000004">
    <property type="protein sequence ID" value="TQV72854.1"/>
    <property type="molecule type" value="Genomic_DNA"/>
</dbReference>
<gene>
    <name evidence="5" type="ORF">FLL45_15425</name>
</gene>
<dbReference type="Gene3D" id="2.40.100.10">
    <property type="entry name" value="Cyclophilin-like"/>
    <property type="match status" value="1"/>
</dbReference>
<dbReference type="GO" id="GO:0016740">
    <property type="term" value="F:transferase activity"/>
    <property type="evidence" value="ECO:0007669"/>
    <property type="project" value="UniProtKB-KW"/>
</dbReference>
<evidence type="ECO:0000313" key="5">
    <source>
        <dbReference type="EMBL" id="TQV72854.1"/>
    </source>
</evidence>
<evidence type="ECO:0000256" key="1">
    <source>
        <dbReference type="ARBA" id="ARBA00022741"/>
    </source>
</evidence>
<evidence type="ECO:0000313" key="6">
    <source>
        <dbReference type="Proteomes" id="UP000317839"/>
    </source>
</evidence>
<sequence length="308" mass="33904">MKIKILKPGLLTTIQDIGRHGEMCHGIAHSGAMDHLSMKLANWLVNNPLDAPVLEITIIGPTIQFSKPMSIAVCGADFDLFLNGEIVFSHQTINVKKGDVLEFDHLNSGARAYLSFAGRLKLPPIMNSYSTNLTAGFGGYFGKELAIKDKIKIKDPRVENLKKVPEKFVPKYSGNYYFRCVPSVESDQFSELEKERFSQTHYQVTPDSNRMGIRLKGDSILTEKAPQIISSGLTQGSVQITPSGMPIVSSVDGQTIGGYPRIANIISADLPLLGQLRANDKIRFGFVSMELALQAFEAKQTLFDKIIG</sequence>
<dbReference type="OrthoDB" id="9768696at2"/>
<keyword evidence="6" id="KW-1185">Reference proteome</keyword>
<dbReference type="NCBIfam" id="TIGR00724">
    <property type="entry name" value="urea_amlyse_rel"/>
    <property type="match status" value="1"/>
</dbReference>
<evidence type="ECO:0000259" key="4">
    <source>
        <dbReference type="SMART" id="SM00797"/>
    </source>
</evidence>
<feature type="domain" description="Carboxyltransferase" evidence="4">
    <location>
        <begin position="26"/>
        <end position="302"/>
    </location>
</feature>
<comment type="caution">
    <text evidence="5">The sequence shown here is derived from an EMBL/GenBank/DDBJ whole genome shotgun (WGS) entry which is preliminary data.</text>
</comment>
<dbReference type="SUPFAM" id="SSF50891">
    <property type="entry name" value="Cyclophilin-like"/>
    <property type="match status" value="1"/>
</dbReference>
<name>A0A545T6K4_9GAMM</name>
<evidence type="ECO:0000256" key="2">
    <source>
        <dbReference type="ARBA" id="ARBA00022801"/>
    </source>
</evidence>
<dbReference type="Proteomes" id="UP000317839">
    <property type="component" value="Unassembled WGS sequence"/>
</dbReference>
<keyword evidence="5" id="KW-0808">Transferase</keyword>
<dbReference type="InterPro" id="IPR003778">
    <property type="entry name" value="CT_A_B"/>
</dbReference>
<dbReference type="InterPro" id="IPR029000">
    <property type="entry name" value="Cyclophilin-like_dom_sf"/>
</dbReference>
<evidence type="ECO:0000256" key="3">
    <source>
        <dbReference type="ARBA" id="ARBA00022840"/>
    </source>
</evidence>
<protein>
    <submittedName>
        <fullName evidence="5">Biotin-dependent carboxyltransferase family protein</fullName>
    </submittedName>
</protein>
<dbReference type="GO" id="GO:0016787">
    <property type="term" value="F:hydrolase activity"/>
    <property type="evidence" value="ECO:0007669"/>
    <property type="project" value="UniProtKB-KW"/>
</dbReference>
<dbReference type="PANTHER" id="PTHR43309:SF5">
    <property type="entry name" value="5-OXOPROLINASE SUBUNIT C"/>
    <property type="match status" value="1"/>
</dbReference>
<dbReference type="PANTHER" id="PTHR43309">
    <property type="entry name" value="5-OXOPROLINASE SUBUNIT C"/>
    <property type="match status" value="1"/>
</dbReference>